<name>A0A7W4FE10_GLUDI</name>
<dbReference type="Proteomes" id="UP000550787">
    <property type="component" value="Unassembled WGS sequence"/>
</dbReference>
<dbReference type="SUPFAM" id="SSF56059">
    <property type="entry name" value="Glutathione synthetase ATP-binding domain-like"/>
    <property type="match status" value="1"/>
</dbReference>
<dbReference type="PROSITE" id="PS50975">
    <property type="entry name" value="ATP_GRASP"/>
    <property type="match status" value="1"/>
</dbReference>
<dbReference type="Gene3D" id="3.30.470.20">
    <property type="entry name" value="ATP-grasp fold, B domain"/>
    <property type="match status" value="1"/>
</dbReference>
<reference evidence="3 4" key="1">
    <citation type="submission" date="2020-04" db="EMBL/GenBank/DDBJ databases">
        <title>Description of novel Gluconacetobacter.</title>
        <authorList>
            <person name="Sombolestani A."/>
        </authorList>
    </citation>
    <scope>NUCLEOTIDE SEQUENCE [LARGE SCALE GENOMIC DNA]</scope>
    <source>
        <strain evidence="3 4">LMG 7603</strain>
    </source>
</reference>
<keyword evidence="1" id="KW-0067">ATP-binding</keyword>
<evidence type="ECO:0000313" key="4">
    <source>
        <dbReference type="Proteomes" id="UP000550787"/>
    </source>
</evidence>
<organism evidence="3 4">
    <name type="scientific">Gluconacetobacter diazotrophicus</name>
    <name type="common">Acetobacter diazotrophicus</name>
    <dbReference type="NCBI Taxonomy" id="33996"/>
    <lineage>
        <taxon>Bacteria</taxon>
        <taxon>Pseudomonadati</taxon>
        <taxon>Pseudomonadota</taxon>
        <taxon>Alphaproteobacteria</taxon>
        <taxon>Acetobacterales</taxon>
        <taxon>Acetobacteraceae</taxon>
        <taxon>Gluconacetobacter</taxon>
    </lineage>
</organism>
<evidence type="ECO:0000256" key="1">
    <source>
        <dbReference type="PROSITE-ProRule" id="PRU00409"/>
    </source>
</evidence>
<dbReference type="AlphaFoldDB" id="A0A7W4FE10"/>
<feature type="domain" description="ATP-grasp" evidence="2">
    <location>
        <begin position="113"/>
        <end position="298"/>
    </location>
</feature>
<protein>
    <submittedName>
        <fullName evidence="3">ATP-grasp domain-containing protein</fullName>
    </submittedName>
</protein>
<dbReference type="EMBL" id="JABEQG010000008">
    <property type="protein sequence ID" value="MBB2155932.1"/>
    <property type="molecule type" value="Genomic_DNA"/>
</dbReference>
<proteinExistence type="predicted"/>
<comment type="caution">
    <text evidence="3">The sequence shown here is derived from an EMBL/GenBank/DDBJ whole genome shotgun (WGS) entry which is preliminary data.</text>
</comment>
<evidence type="ECO:0000313" key="3">
    <source>
        <dbReference type="EMBL" id="MBB2155932.1"/>
    </source>
</evidence>
<dbReference type="RefSeq" id="WP_183115623.1">
    <property type="nucleotide sequence ID" value="NZ_JABEQG010000008.1"/>
</dbReference>
<sequence>MSIDPSPRNVLLLDASFAAVPIHDELVLLGCTVWTVGNRPHDALALAFPERWIQADYSDADIIRSIINEYAIADVVPGCTDVSMATFARLGGNRAYPYDPDVDRILNIKSRFRDLCEELDLPAPRAFLPECLPSRGHFICKPTDGFSGRGVSVFDATDAEATRAAFELARGHSPSGSILCESFISGSLFSYSAFLTDRKITRAFIVREGSRYDLFAVDTSYVVHPNDMPEAVVIGNAVERIAHKLNLCDGLVHVQFIVGEEGPRIIEITRRCPGDLYSRLIQESTGFRYAACYASYFLGLSEPEWEFVPRSVLRHTVKQRAGTIFTQFTVPTMGAVMRLIPLRTPGERLSGVGYQRTALMFIEAPSYPTVRHLFDQLTNTLSSR</sequence>
<accession>A0A7W4FE10</accession>
<dbReference type="GO" id="GO:0005524">
    <property type="term" value="F:ATP binding"/>
    <property type="evidence" value="ECO:0007669"/>
    <property type="project" value="UniProtKB-UniRule"/>
</dbReference>
<dbReference type="Gene3D" id="3.40.50.20">
    <property type="match status" value="1"/>
</dbReference>
<evidence type="ECO:0000259" key="2">
    <source>
        <dbReference type="PROSITE" id="PS50975"/>
    </source>
</evidence>
<dbReference type="InterPro" id="IPR003806">
    <property type="entry name" value="ATP-grasp_PylC-type"/>
</dbReference>
<dbReference type="Pfam" id="PF02655">
    <property type="entry name" value="ATP-grasp_3"/>
    <property type="match status" value="1"/>
</dbReference>
<gene>
    <name evidence="3" type="ORF">HLH33_06350</name>
</gene>
<keyword evidence="1" id="KW-0547">Nucleotide-binding</keyword>
<dbReference type="GO" id="GO:0046872">
    <property type="term" value="F:metal ion binding"/>
    <property type="evidence" value="ECO:0007669"/>
    <property type="project" value="InterPro"/>
</dbReference>
<dbReference type="InterPro" id="IPR011761">
    <property type="entry name" value="ATP-grasp"/>
</dbReference>